<dbReference type="InterPro" id="IPR050157">
    <property type="entry name" value="PSI_iron-sulfur_center"/>
</dbReference>
<feature type="domain" description="4Fe-4S ferredoxin-type" evidence="7">
    <location>
        <begin position="183"/>
        <end position="211"/>
    </location>
</feature>
<dbReference type="RefSeq" id="WP_006439003.1">
    <property type="nucleotide sequence ID" value="NZ_DS995354.1"/>
</dbReference>
<dbReference type="PROSITE" id="PS51379">
    <property type="entry name" value="4FE4S_FER_2"/>
    <property type="match status" value="2"/>
</dbReference>
<dbReference type="InterPro" id="IPR017896">
    <property type="entry name" value="4Fe4S_Fe-S-bd"/>
</dbReference>
<evidence type="ECO:0000313" key="9">
    <source>
        <dbReference type="Proteomes" id="UP000003178"/>
    </source>
</evidence>
<proteinExistence type="predicted"/>
<dbReference type="GO" id="GO:0046872">
    <property type="term" value="F:metal ion binding"/>
    <property type="evidence" value="ECO:0007669"/>
    <property type="project" value="UniProtKB-KW"/>
</dbReference>
<dbReference type="PANTHER" id="PTHR24960:SF85">
    <property type="entry name" value="POLYFERREDOXIN PROTEIN VHUB"/>
    <property type="match status" value="1"/>
</dbReference>
<gene>
    <name evidence="8" type="ORF">CLOHIR_00086</name>
</gene>
<dbReference type="InterPro" id="IPR017900">
    <property type="entry name" value="4Fe4S_Fe_S_CS"/>
</dbReference>
<dbReference type="Pfam" id="PF12838">
    <property type="entry name" value="Fer4_7"/>
    <property type="match status" value="1"/>
</dbReference>
<keyword evidence="9" id="KW-1185">Reference proteome</keyword>
<comment type="caution">
    <text evidence="8">The sequence shown here is derived from an EMBL/GenBank/DDBJ whole genome shotgun (WGS) entry which is preliminary data.</text>
</comment>
<keyword evidence="5" id="KW-0408">Iron</keyword>
<dbReference type="GO" id="GO:0051539">
    <property type="term" value="F:4 iron, 4 sulfur cluster binding"/>
    <property type="evidence" value="ECO:0007669"/>
    <property type="project" value="UniProtKB-KW"/>
</dbReference>
<dbReference type="PANTHER" id="PTHR24960">
    <property type="entry name" value="PHOTOSYSTEM I IRON-SULFUR CENTER-RELATED"/>
    <property type="match status" value="1"/>
</dbReference>
<reference evidence="8 9" key="2">
    <citation type="submission" date="2008-10" db="EMBL/GenBank/DDBJ databases">
        <title>Draft genome sequence of Clostridium hiranonis (DSM 13275).</title>
        <authorList>
            <person name="Sudarsanam P."/>
            <person name="Ley R."/>
            <person name="Guruge J."/>
            <person name="Turnbaugh P.J."/>
            <person name="Mahowald M."/>
            <person name="Liep D."/>
            <person name="Gordon J."/>
        </authorList>
    </citation>
    <scope>NUCLEOTIDE SEQUENCE [LARGE SCALE GENOMIC DNA]</scope>
    <source>
        <strain evidence="8 9">DSM 13275</strain>
    </source>
</reference>
<dbReference type="Proteomes" id="UP000003178">
    <property type="component" value="Unassembled WGS sequence"/>
</dbReference>
<dbReference type="eggNOG" id="COG1036">
    <property type="taxonomic scope" value="Bacteria"/>
</dbReference>
<dbReference type="Pfam" id="PF01243">
    <property type="entry name" value="PNPOx_N"/>
    <property type="match status" value="1"/>
</dbReference>
<dbReference type="HOGENOM" id="CLU_090277_0_0_9"/>
<evidence type="ECO:0000313" key="8">
    <source>
        <dbReference type="EMBL" id="EEA86315.1"/>
    </source>
</evidence>
<dbReference type="OrthoDB" id="9804603at2"/>
<keyword evidence="3" id="KW-0004">4Fe-4S</keyword>
<dbReference type="eggNOG" id="COG5015">
    <property type="taxonomic scope" value="Bacteria"/>
</dbReference>
<dbReference type="AlphaFoldDB" id="B6FW37"/>
<reference evidence="8 9" key="1">
    <citation type="submission" date="2008-09" db="EMBL/GenBank/DDBJ databases">
        <authorList>
            <person name="Fulton L."/>
            <person name="Clifton S."/>
            <person name="Fulton B."/>
            <person name="Xu J."/>
            <person name="Minx P."/>
            <person name="Pepin K.H."/>
            <person name="Johnson M."/>
            <person name="Thiruvilangam P."/>
            <person name="Bhonagiri V."/>
            <person name="Nash W.E."/>
            <person name="Mardis E.R."/>
            <person name="Wilson R.K."/>
        </authorList>
    </citation>
    <scope>NUCLEOTIDE SEQUENCE [LARGE SCALE GENOMIC DNA]</scope>
    <source>
        <strain evidence="8 9">DSM 13275</strain>
    </source>
</reference>
<evidence type="ECO:0000259" key="7">
    <source>
        <dbReference type="PROSITE" id="PS51379"/>
    </source>
</evidence>
<dbReference type="SUPFAM" id="SSF54862">
    <property type="entry name" value="4Fe-4S ferredoxins"/>
    <property type="match status" value="1"/>
</dbReference>
<evidence type="ECO:0000256" key="5">
    <source>
        <dbReference type="ARBA" id="ARBA00023004"/>
    </source>
</evidence>
<keyword evidence="4" id="KW-0479">Metal-binding</keyword>
<protein>
    <recommendedName>
        <fullName evidence="2">Ferredoxin</fullName>
    </recommendedName>
</protein>
<keyword evidence="6" id="KW-0411">Iron-sulfur</keyword>
<accession>B6FW37</accession>
<dbReference type="SUPFAM" id="SSF50475">
    <property type="entry name" value="FMN-binding split barrel"/>
    <property type="match status" value="1"/>
</dbReference>
<comment type="function">
    <text evidence="1">Ferredoxins are iron-sulfur proteins that transfer electrons in a wide variety of metabolic reactions.</text>
</comment>
<evidence type="ECO:0000256" key="2">
    <source>
        <dbReference type="ARBA" id="ARBA00013529"/>
    </source>
</evidence>
<evidence type="ECO:0000256" key="4">
    <source>
        <dbReference type="ARBA" id="ARBA00022723"/>
    </source>
</evidence>
<dbReference type="STRING" id="500633.CLOHIR_00086"/>
<dbReference type="EMBL" id="ABWP01000003">
    <property type="protein sequence ID" value="EEA86315.1"/>
    <property type="molecule type" value="Genomic_DNA"/>
</dbReference>
<evidence type="ECO:0000256" key="1">
    <source>
        <dbReference type="ARBA" id="ARBA00003532"/>
    </source>
</evidence>
<sequence>MKEAEEIFKYIVEEIHSIIMATVDEKNRPITCAIDIMDYDESGLYFLTSRGKGFYKRLKENNNVALSAMKGNSTLGRVSINIRGNVKELGPEKIGYLFSKNEYMKKIYPTEKSKMNLTVFKVEKGVGECFDLRTRPIKRHEFSFGGESKEKKGYFVTDKCINCGRCIEVCPQNCIVEDQKNWNQVKINHLNCLSCGNCVEVCPVEAILKRI</sequence>
<evidence type="ECO:0000256" key="3">
    <source>
        <dbReference type="ARBA" id="ARBA00022485"/>
    </source>
</evidence>
<dbReference type="PROSITE" id="PS00198">
    <property type="entry name" value="4FE4S_FER_1"/>
    <property type="match status" value="2"/>
</dbReference>
<dbReference type="InterPro" id="IPR011576">
    <property type="entry name" value="Pyridox_Oxase_N"/>
</dbReference>
<name>B6FW37_PEPHT</name>
<dbReference type="Gene3D" id="2.30.110.10">
    <property type="entry name" value="Electron Transport, Fmn-binding Protein, Chain A"/>
    <property type="match status" value="1"/>
</dbReference>
<feature type="domain" description="4Fe-4S ferredoxin-type" evidence="7">
    <location>
        <begin position="151"/>
        <end position="180"/>
    </location>
</feature>
<dbReference type="Gene3D" id="3.30.70.20">
    <property type="match status" value="1"/>
</dbReference>
<organism evidence="8 9">
    <name type="scientific">Peptacetobacter hiranonis (strain DSM 13275 / JCM 10541 / KCTC 15199 / TO-931)</name>
    <name type="common">Clostridium hiranonis</name>
    <dbReference type="NCBI Taxonomy" id="500633"/>
    <lineage>
        <taxon>Bacteria</taxon>
        <taxon>Bacillati</taxon>
        <taxon>Bacillota</taxon>
        <taxon>Clostridia</taxon>
        <taxon>Peptostreptococcales</taxon>
        <taxon>Peptostreptococcaceae</taxon>
        <taxon>Peptacetobacter</taxon>
    </lineage>
</organism>
<dbReference type="InterPro" id="IPR012349">
    <property type="entry name" value="Split_barrel_FMN-bd"/>
</dbReference>
<evidence type="ECO:0000256" key="6">
    <source>
        <dbReference type="ARBA" id="ARBA00023014"/>
    </source>
</evidence>